<dbReference type="EMBL" id="CM047741">
    <property type="protein sequence ID" value="KAJ0038023.1"/>
    <property type="molecule type" value="Genomic_DNA"/>
</dbReference>
<protein>
    <submittedName>
        <fullName evidence="1">Uncharacterized protein</fullName>
    </submittedName>
</protein>
<dbReference type="Proteomes" id="UP001163603">
    <property type="component" value="Chromosome 6"/>
</dbReference>
<accession>A0ACC0YIB5</accession>
<evidence type="ECO:0000313" key="1">
    <source>
        <dbReference type="EMBL" id="KAJ0038023.1"/>
    </source>
</evidence>
<organism evidence="1 2">
    <name type="scientific">Pistacia integerrima</name>
    <dbReference type="NCBI Taxonomy" id="434235"/>
    <lineage>
        <taxon>Eukaryota</taxon>
        <taxon>Viridiplantae</taxon>
        <taxon>Streptophyta</taxon>
        <taxon>Embryophyta</taxon>
        <taxon>Tracheophyta</taxon>
        <taxon>Spermatophyta</taxon>
        <taxon>Magnoliopsida</taxon>
        <taxon>eudicotyledons</taxon>
        <taxon>Gunneridae</taxon>
        <taxon>Pentapetalae</taxon>
        <taxon>rosids</taxon>
        <taxon>malvids</taxon>
        <taxon>Sapindales</taxon>
        <taxon>Anacardiaceae</taxon>
        <taxon>Pistacia</taxon>
    </lineage>
</organism>
<keyword evidence="2" id="KW-1185">Reference proteome</keyword>
<proteinExistence type="predicted"/>
<evidence type="ECO:0000313" key="2">
    <source>
        <dbReference type="Proteomes" id="UP001163603"/>
    </source>
</evidence>
<gene>
    <name evidence="1" type="ORF">Pint_22385</name>
</gene>
<comment type="caution">
    <text evidence="1">The sequence shown here is derived from an EMBL/GenBank/DDBJ whole genome shotgun (WGS) entry which is preliminary data.</text>
</comment>
<name>A0ACC0YIB5_9ROSI</name>
<sequence length="104" mass="12120">MLTRLRVRPTFSGITICILELIYKGRKEKVIWRWRSRLPWFYIASQNYKPFGSFKDLVGSVCALCQCVVTAINYAQFESISISFWPVIFSYGLLGSKMLDNPER</sequence>
<reference evidence="2" key="1">
    <citation type="journal article" date="2023" name="G3 (Bethesda)">
        <title>Genome assembly and association tests identify interacting loci associated with vigor, precocity, and sex in interspecific pistachio rootstocks.</title>
        <authorList>
            <person name="Palmer W."/>
            <person name="Jacygrad E."/>
            <person name="Sagayaradj S."/>
            <person name="Cavanaugh K."/>
            <person name="Han R."/>
            <person name="Bertier L."/>
            <person name="Beede B."/>
            <person name="Kafkas S."/>
            <person name="Golino D."/>
            <person name="Preece J."/>
            <person name="Michelmore R."/>
        </authorList>
    </citation>
    <scope>NUCLEOTIDE SEQUENCE [LARGE SCALE GENOMIC DNA]</scope>
</reference>